<proteinExistence type="predicted"/>
<dbReference type="InterPro" id="IPR005624">
    <property type="entry name" value="PduO/GlcC-like"/>
</dbReference>
<sequence>MIRSIVLSASLLAATAVSAQDLPTAPYLPLDMAQKAAQAALDACAAEGYAVSVAVVERSGATKVLVKADNSGPHTTGSSVGKAFTSASLGRDTAGLANFIGENPQNDGLRDMDSRLVIQAGGLPVRIGGALVAGIGVGGAPSGDIDATCARAGLDAIGAE</sequence>
<dbReference type="AlphaFoldDB" id="A0A1H4JZJ3"/>
<dbReference type="PANTHER" id="PTHR34309">
    <property type="entry name" value="SLR1406 PROTEIN"/>
    <property type="match status" value="1"/>
</dbReference>
<dbReference type="Pfam" id="PF03928">
    <property type="entry name" value="HbpS-like"/>
    <property type="match status" value="1"/>
</dbReference>
<evidence type="ECO:0000256" key="1">
    <source>
        <dbReference type="SAM" id="SignalP"/>
    </source>
</evidence>
<feature type="signal peptide" evidence="1">
    <location>
        <begin position="1"/>
        <end position="19"/>
    </location>
</feature>
<dbReference type="Gene3D" id="3.30.450.150">
    <property type="entry name" value="Haem-degrading domain"/>
    <property type="match status" value="1"/>
</dbReference>
<protein>
    <submittedName>
        <fullName evidence="2">Uncharacterized conserved protein GlcG, DUF336 family</fullName>
    </submittedName>
</protein>
<name>A0A1H4JZJ3_9HYPH</name>
<keyword evidence="3" id="KW-1185">Reference proteome</keyword>
<dbReference type="Proteomes" id="UP000199064">
    <property type="component" value="Unassembled WGS sequence"/>
</dbReference>
<accession>A0A1H4JZJ3</accession>
<organism evidence="2 3">
    <name type="scientific">Nitratireductor aquibiodomus</name>
    <dbReference type="NCBI Taxonomy" id="204799"/>
    <lineage>
        <taxon>Bacteria</taxon>
        <taxon>Pseudomonadati</taxon>
        <taxon>Pseudomonadota</taxon>
        <taxon>Alphaproteobacteria</taxon>
        <taxon>Hyphomicrobiales</taxon>
        <taxon>Phyllobacteriaceae</taxon>
        <taxon>Nitratireductor</taxon>
    </lineage>
</organism>
<dbReference type="InterPro" id="IPR052517">
    <property type="entry name" value="GlcG_carb_metab_protein"/>
</dbReference>
<dbReference type="SUPFAM" id="SSF143744">
    <property type="entry name" value="GlcG-like"/>
    <property type="match status" value="1"/>
</dbReference>
<dbReference type="RefSeq" id="WP_090328370.1">
    <property type="nucleotide sequence ID" value="NZ_FNSL01000001.1"/>
</dbReference>
<dbReference type="PANTHER" id="PTHR34309:SF10">
    <property type="entry name" value="SLR1406 PROTEIN"/>
    <property type="match status" value="1"/>
</dbReference>
<dbReference type="EMBL" id="FNSL01000001">
    <property type="protein sequence ID" value="SEB51042.1"/>
    <property type="molecule type" value="Genomic_DNA"/>
</dbReference>
<dbReference type="InterPro" id="IPR038084">
    <property type="entry name" value="PduO/GlcC-like_sf"/>
</dbReference>
<keyword evidence="1" id="KW-0732">Signal</keyword>
<evidence type="ECO:0000313" key="3">
    <source>
        <dbReference type="Proteomes" id="UP000199064"/>
    </source>
</evidence>
<evidence type="ECO:0000313" key="2">
    <source>
        <dbReference type="EMBL" id="SEB51042.1"/>
    </source>
</evidence>
<reference evidence="3" key="1">
    <citation type="submission" date="2016-10" db="EMBL/GenBank/DDBJ databases">
        <authorList>
            <person name="Varghese N."/>
            <person name="Submissions S."/>
        </authorList>
    </citation>
    <scope>NUCLEOTIDE SEQUENCE [LARGE SCALE GENOMIC DNA]</scope>
    <source>
        <strain evidence="3">ES.061</strain>
    </source>
</reference>
<feature type="chain" id="PRO_5011794059" evidence="1">
    <location>
        <begin position="20"/>
        <end position="160"/>
    </location>
</feature>
<gene>
    <name evidence="2" type="ORF">SAMN05216452_1783</name>
</gene>